<organism evidence="4 5">
    <name type="scientific">Candidatus Vogelbacteria bacterium CG10_big_fil_rev_8_21_14_0_10_51_16</name>
    <dbReference type="NCBI Taxonomy" id="1975045"/>
    <lineage>
        <taxon>Bacteria</taxon>
        <taxon>Candidatus Vogeliibacteriota</taxon>
    </lineage>
</organism>
<comment type="similarity">
    <text evidence="1">Belongs to the DNA polymerase type-Y family.</text>
</comment>
<dbReference type="GO" id="GO:0003684">
    <property type="term" value="F:damaged DNA binding"/>
    <property type="evidence" value="ECO:0007669"/>
    <property type="project" value="InterPro"/>
</dbReference>
<dbReference type="SUPFAM" id="SSF100879">
    <property type="entry name" value="Lesion bypass DNA polymerase (Y-family), little finger domain"/>
    <property type="match status" value="1"/>
</dbReference>
<dbReference type="GO" id="GO:0006281">
    <property type="term" value="P:DNA repair"/>
    <property type="evidence" value="ECO:0007669"/>
    <property type="project" value="InterPro"/>
</dbReference>
<dbReference type="InterPro" id="IPR017961">
    <property type="entry name" value="DNA_pol_Y-fam_little_finger"/>
</dbReference>
<evidence type="ECO:0000259" key="3">
    <source>
        <dbReference type="PROSITE" id="PS50173"/>
    </source>
</evidence>
<feature type="compositionally biased region" description="Basic and acidic residues" evidence="2">
    <location>
        <begin position="517"/>
        <end position="538"/>
    </location>
</feature>
<dbReference type="SUPFAM" id="SSF56672">
    <property type="entry name" value="DNA/RNA polymerases"/>
    <property type="match status" value="1"/>
</dbReference>
<dbReference type="GO" id="GO:0003887">
    <property type="term" value="F:DNA-directed DNA polymerase activity"/>
    <property type="evidence" value="ECO:0007669"/>
    <property type="project" value="InterPro"/>
</dbReference>
<dbReference type="CDD" id="cd03586">
    <property type="entry name" value="PolY_Pol_IV_kappa"/>
    <property type="match status" value="1"/>
</dbReference>
<dbReference type="Pfam" id="PF00817">
    <property type="entry name" value="IMS"/>
    <property type="match status" value="1"/>
</dbReference>
<dbReference type="Gene3D" id="3.30.70.270">
    <property type="match status" value="1"/>
</dbReference>
<evidence type="ECO:0000256" key="2">
    <source>
        <dbReference type="SAM" id="MobiDB-lite"/>
    </source>
</evidence>
<dbReference type="PANTHER" id="PTHR11076:SF34">
    <property type="entry name" value="PROTEIN UMUC"/>
    <property type="match status" value="1"/>
</dbReference>
<dbReference type="InterPro" id="IPR022880">
    <property type="entry name" value="DNApol_IV"/>
</dbReference>
<feature type="domain" description="UmuC" evidence="3">
    <location>
        <begin position="20"/>
        <end position="199"/>
    </location>
</feature>
<evidence type="ECO:0000313" key="4">
    <source>
        <dbReference type="EMBL" id="PIR45084.1"/>
    </source>
</evidence>
<dbReference type="AlphaFoldDB" id="A0A2H0RGD1"/>
<dbReference type="GO" id="GO:0042276">
    <property type="term" value="P:error-prone translesion synthesis"/>
    <property type="evidence" value="ECO:0007669"/>
    <property type="project" value="TreeGrafter"/>
</dbReference>
<sequence>MSTKTGTMTLGWSHHVPSSILHLDGDGFFAACEIAMNPALRGKCVVTGAERGIASAMSYEAKARGVKRGMPLHEIRRVCPEAIIVPSNYETYSVFNRRMINIVRRYTDAVEEYSIDECFADLAGLQRPLHMSYEKIARAIKRDIQSELGITVSCGLAPNKVLAKVGSKWQKPDGFTLIHQGELERFLADLPAASVWGIGPQTAAFLRLHGMETAGAFAHCPSTWVHNHLTKPTIELWRELQGERVLSLALDAKKSYQSMQHTRTFRPATADPAVLLRELSSHCEAVCARARRFGLYAERMSFFLKTSQFRYRALEVKLPSPTNIPNELVHIIASELPALLPPLPEGREASSAQPRRSGRDPDSALRTSGLREAGLSEGEGGGLAASASTPRDVRVGVGWVGVDCRIQNPKTYLTPSLSWPGDGVGPTSQISQQFYRATGVTLSHLTDAAPVQQDLFGTNTQSERYQKVFAAADALAVRYRKPTVTLGSSKLSKSEDGLGIVPLPLTRGRLGGGSIHKAQDRRPLDSFSCRHSDEDGRSKKGAVRNTPLPLHIYQNLRSNLTTPRLLTSTPSPFRLPFAGEVG</sequence>
<dbReference type="Proteomes" id="UP000228767">
    <property type="component" value="Unassembled WGS sequence"/>
</dbReference>
<accession>A0A2H0RGD1</accession>
<dbReference type="InterPro" id="IPR001126">
    <property type="entry name" value="UmuC"/>
</dbReference>
<reference evidence="4 5" key="1">
    <citation type="submission" date="2017-09" db="EMBL/GenBank/DDBJ databases">
        <title>Depth-based differentiation of microbial function through sediment-hosted aquifers and enrichment of novel symbionts in the deep terrestrial subsurface.</title>
        <authorList>
            <person name="Probst A.J."/>
            <person name="Ladd B."/>
            <person name="Jarett J.K."/>
            <person name="Geller-Mcgrath D.E."/>
            <person name="Sieber C.M."/>
            <person name="Emerson J.B."/>
            <person name="Anantharaman K."/>
            <person name="Thomas B.C."/>
            <person name="Malmstrom R."/>
            <person name="Stieglmeier M."/>
            <person name="Klingl A."/>
            <person name="Woyke T."/>
            <person name="Ryan C.M."/>
            <person name="Banfield J.F."/>
        </authorList>
    </citation>
    <scope>NUCLEOTIDE SEQUENCE [LARGE SCALE GENOMIC DNA]</scope>
    <source>
        <strain evidence="4">CG10_big_fil_rev_8_21_14_0_10_51_16</strain>
    </source>
</reference>
<dbReference type="Gene3D" id="3.30.1490.100">
    <property type="entry name" value="DNA polymerase, Y-family, little finger domain"/>
    <property type="match status" value="1"/>
</dbReference>
<dbReference type="InterPro" id="IPR043502">
    <property type="entry name" value="DNA/RNA_pol_sf"/>
</dbReference>
<dbReference type="InterPro" id="IPR036775">
    <property type="entry name" value="DNA_pol_Y-fam_lit_finger_sf"/>
</dbReference>
<dbReference type="Pfam" id="PF11799">
    <property type="entry name" value="IMS_C"/>
    <property type="match status" value="1"/>
</dbReference>
<dbReference type="EMBL" id="PCYI01000006">
    <property type="protein sequence ID" value="PIR45084.1"/>
    <property type="molecule type" value="Genomic_DNA"/>
</dbReference>
<feature type="region of interest" description="Disordered" evidence="2">
    <location>
        <begin position="511"/>
        <end position="546"/>
    </location>
</feature>
<dbReference type="GO" id="GO:0009432">
    <property type="term" value="P:SOS response"/>
    <property type="evidence" value="ECO:0007669"/>
    <property type="project" value="TreeGrafter"/>
</dbReference>
<dbReference type="InterPro" id="IPR043128">
    <property type="entry name" value="Rev_trsase/Diguanyl_cyclase"/>
</dbReference>
<evidence type="ECO:0000313" key="5">
    <source>
        <dbReference type="Proteomes" id="UP000228767"/>
    </source>
</evidence>
<name>A0A2H0RGD1_9BACT</name>
<dbReference type="GO" id="GO:0005829">
    <property type="term" value="C:cytosol"/>
    <property type="evidence" value="ECO:0007669"/>
    <property type="project" value="TreeGrafter"/>
</dbReference>
<protein>
    <recommendedName>
        <fullName evidence="3">UmuC domain-containing protein</fullName>
    </recommendedName>
</protein>
<dbReference type="Gene3D" id="1.10.150.20">
    <property type="entry name" value="5' to 3' exonuclease, C-terminal subdomain"/>
    <property type="match status" value="1"/>
</dbReference>
<feature type="region of interest" description="Disordered" evidence="2">
    <location>
        <begin position="342"/>
        <end position="366"/>
    </location>
</feature>
<dbReference type="InterPro" id="IPR050116">
    <property type="entry name" value="DNA_polymerase-Y"/>
</dbReference>
<dbReference type="PANTHER" id="PTHR11076">
    <property type="entry name" value="DNA REPAIR POLYMERASE UMUC / TRANSFERASE FAMILY MEMBER"/>
    <property type="match status" value="1"/>
</dbReference>
<comment type="caution">
    <text evidence="4">The sequence shown here is derived from an EMBL/GenBank/DDBJ whole genome shotgun (WGS) entry which is preliminary data.</text>
</comment>
<dbReference type="PROSITE" id="PS50173">
    <property type="entry name" value="UMUC"/>
    <property type="match status" value="1"/>
</dbReference>
<evidence type="ECO:0000256" key="1">
    <source>
        <dbReference type="ARBA" id="ARBA00010945"/>
    </source>
</evidence>
<dbReference type="Gene3D" id="3.40.1170.60">
    <property type="match status" value="1"/>
</dbReference>
<proteinExistence type="inferred from homology"/>
<gene>
    <name evidence="4" type="ORF">COV10_00980</name>
</gene>